<sequence>MELDPTGELIPVSSVLNSNDFRPLYLVKRVEHQWPKSIWKKAKFFPTSVNLNMVLVDGDNFEIAQKETPLLTFNDCSHVDGSVTAKVPDGVVNAGAHASHTHSRTVETTCLEKVEVCPDKLMKKLQNSKFDMNHWGLKHLKNQNVCVVVQCVRVKNTMKLIKTSSSKGSLKVKPWKATKVEVKAEGGSTRELLFQKDTVLACKAYGLSVSSSGDFCYASPPGEKYLPTFVKGMYQTSLETYIRSRYMVQEALENELREFSVLDQAERNKVLSLLSELLPYREALEALDSFVEAALWGDADGVSVDSLAEGVRQPVQRVLDYLEFSVPNRSSHAECSDPQPCSHMLFGPLMFLICMLKELSENTVNRIFGLDSEECKKQLDLVSAVLGQMEETLMFTSNWIENYTEGSLNLVRELLASCGFNMCDEEPYLKFADSSEQKPGLCALYATLWAISSLKTE</sequence>
<comment type="similarity">
    <text evidence="2">Belongs to the gasdermin family.</text>
</comment>
<protein>
    <recommendedName>
        <fullName evidence="4">Gasdermin pore forming domain-containing protein</fullName>
    </recommendedName>
</protein>
<name>A0ABR0YKI9_HUSHU</name>
<accession>A0ABR0YKI9</accession>
<comment type="caution">
    <text evidence="5">The sequence shown here is derived from an EMBL/GenBank/DDBJ whole genome shotgun (WGS) entry which is preliminary data.</text>
</comment>
<dbReference type="PANTHER" id="PTHR16399:SF18">
    <property type="entry name" value="GASDERMIN-A"/>
    <property type="match status" value="1"/>
</dbReference>
<dbReference type="Proteomes" id="UP001369086">
    <property type="component" value="Unassembled WGS sequence"/>
</dbReference>
<evidence type="ECO:0000313" key="5">
    <source>
        <dbReference type="EMBL" id="KAK6473126.1"/>
    </source>
</evidence>
<dbReference type="Pfam" id="PF04598">
    <property type="entry name" value="Gasdermin"/>
    <property type="match status" value="1"/>
</dbReference>
<dbReference type="PANTHER" id="PTHR16399">
    <property type="entry name" value="GASDERMIN"/>
    <property type="match status" value="1"/>
</dbReference>
<evidence type="ECO:0000256" key="2">
    <source>
        <dbReference type="ARBA" id="ARBA00009279"/>
    </source>
</evidence>
<evidence type="ECO:0000259" key="4">
    <source>
        <dbReference type="Pfam" id="PF04598"/>
    </source>
</evidence>
<reference evidence="5 6" key="1">
    <citation type="submission" date="2021-05" db="EMBL/GenBank/DDBJ databases">
        <authorList>
            <person name="Zahm M."/>
            <person name="Klopp C."/>
            <person name="Cabau C."/>
            <person name="Kuhl H."/>
            <person name="Suciu R."/>
            <person name="Ciorpac M."/>
            <person name="Holostenco D."/>
            <person name="Gessner J."/>
            <person name="Wuertz S."/>
            <person name="Hohne C."/>
            <person name="Stock M."/>
            <person name="Gislard M."/>
            <person name="Lluch J."/>
            <person name="Milhes M."/>
            <person name="Lampietro C."/>
            <person name="Lopez Roques C."/>
            <person name="Donnadieu C."/>
            <person name="Du K."/>
            <person name="Schartl M."/>
            <person name="Guiguen Y."/>
        </authorList>
    </citation>
    <scope>NUCLEOTIDE SEQUENCE [LARGE SCALE GENOMIC DNA]</scope>
    <source>
        <strain evidence="5">Hh-F2</strain>
        <tissue evidence="5">Blood</tissue>
    </source>
</reference>
<gene>
    <name evidence="5" type="ORF">HHUSO_G27808</name>
</gene>
<feature type="domain" description="Gasdermin pore forming" evidence="4">
    <location>
        <begin position="2"/>
        <end position="218"/>
    </location>
</feature>
<keyword evidence="6" id="KW-1185">Reference proteome</keyword>
<evidence type="ECO:0000256" key="1">
    <source>
        <dbReference type="ARBA" id="ARBA00004308"/>
    </source>
</evidence>
<evidence type="ECO:0000313" key="6">
    <source>
        <dbReference type="Proteomes" id="UP001369086"/>
    </source>
</evidence>
<organism evidence="5 6">
    <name type="scientific">Huso huso</name>
    <name type="common">Beluga</name>
    <name type="synonym">Acipenser huso</name>
    <dbReference type="NCBI Taxonomy" id="61971"/>
    <lineage>
        <taxon>Eukaryota</taxon>
        <taxon>Metazoa</taxon>
        <taxon>Chordata</taxon>
        <taxon>Craniata</taxon>
        <taxon>Vertebrata</taxon>
        <taxon>Euteleostomi</taxon>
        <taxon>Actinopterygii</taxon>
        <taxon>Chondrostei</taxon>
        <taxon>Acipenseriformes</taxon>
        <taxon>Acipenseridae</taxon>
        <taxon>Huso</taxon>
    </lineage>
</organism>
<keyword evidence="3" id="KW-0472">Membrane</keyword>
<comment type="subcellular location">
    <subcellularLocation>
        <location evidence="1">Endomembrane system</location>
    </subcellularLocation>
</comment>
<dbReference type="InterPro" id="IPR007677">
    <property type="entry name" value="Gasdermin"/>
</dbReference>
<dbReference type="EMBL" id="JAHFZB010000028">
    <property type="protein sequence ID" value="KAK6473126.1"/>
    <property type="molecule type" value="Genomic_DNA"/>
</dbReference>
<evidence type="ECO:0000256" key="3">
    <source>
        <dbReference type="ARBA" id="ARBA00023136"/>
    </source>
</evidence>
<proteinExistence type="inferred from homology"/>
<dbReference type="InterPro" id="IPR040460">
    <property type="entry name" value="Gasdermin_pore"/>
</dbReference>